<dbReference type="RefSeq" id="WP_114208464.1">
    <property type="nucleotide sequence ID" value="NZ_CP030840.1"/>
</dbReference>
<evidence type="ECO:0000313" key="8">
    <source>
        <dbReference type="EMBL" id="AXC13486.1"/>
    </source>
</evidence>
<feature type="compositionally biased region" description="Basic and acidic residues" evidence="2">
    <location>
        <begin position="11"/>
        <end position="20"/>
    </location>
</feature>
<dbReference type="OrthoDB" id="9806939at2"/>
<keyword evidence="9" id="KW-1185">Reference proteome</keyword>
<evidence type="ECO:0000259" key="7">
    <source>
        <dbReference type="Pfam" id="PF25989"/>
    </source>
</evidence>
<feature type="domain" description="YknX-like C-terminal permuted SH3-like" evidence="7">
    <location>
        <begin position="357"/>
        <end position="424"/>
    </location>
</feature>
<dbReference type="Gene3D" id="2.40.50.100">
    <property type="match status" value="1"/>
</dbReference>
<evidence type="ECO:0000259" key="5">
    <source>
        <dbReference type="Pfam" id="PF25917"/>
    </source>
</evidence>
<evidence type="ECO:0000259" key="6">
    <source>
        <dbReference type="Pfam" id="PF25954"/>
    </source>
</evidence>
<dbReference type="InterPro" id="IPR058792">
    <property type="entry name" value="Beta-barrel_RND_2"/>
</dbReference>
<dbReference type="EMBL" id="CP030840">
    <property type="protein sequence ID" value="AXC13486.1"/>
    <property type="molecule type" value="Genomic_DNA"/>
</dbReference>
<keyword evidence="3" id="KW-0812">Transmembrane</keyword>
<name>A0A2Z5G4N7_9BACT</name>
<evidence type="ECO:0000313" key="9">
    <source>
        <dbReference type="Proteomes" id="UP000253606"/>
    </source>
</evidence>
<feature type="domain" description="Multidrug resistance protein MdtA-like barrel-sandwich hybrid" evidence="5">
    <location>
        <begin position="127"/>
        <end position="260"/>
    </location>
</feature>
<dbReference type="GO" id="GO:0015562">
    <property type="term" value="F:efflux transmembrane transporter activity"/>
    <property type="evidence" value="ECO:0007669"/>
    <property type="project" value="TreeGrafter"/>
</dbReference>
<keyword evidence="3" id="KW-0472">Membrane</keyword>
<dbReference type="Gene3D" id="2.40.420.20">
    <property type="match status" value="1"/>
</dbReference>
<sequence>MQLNDQTAEGSPKELRDTREVGVPEGSVVAADHGHPAHESQTAPPIVLDPKSKLGRGPILAALLAALVLGVFIVTGIRARVHAEETLTQNTRQDAILSVAVTNPSHGANALEITLPANTQAFIDTPIYARTSGYLRHWYADIGQHVKSGQVLADIETPELDQQVQQAQSDLATAQANLQIAQITAERWKKLLAKNAVSKQEADQATSDFSARQSALSSAEANVRRLQQLQGFEKIYAPFDGVVTARNVDIGSLIQAGDSNSPRAELFHLAATDKLRLFVPVPEVYANTVHTGDRIVVTSDAAPNQKFMGTIVRNSDSIDLASRTLNVEVDVVNAEHRLRPGQYAFVHLPLPPSTASMTLPSNVLLFRAEGLRVGVVRNGRAELVPVEIGHDYGATVEITAGLRPQDEVILNPSDSLAQGERVQVEKGDVQ</sequence>
<protein>
    <submittedName>
        <fullName evidence="8">Putative Co/Zn/Cd efflux system membrane fusion protein</fullName>
    </submittedName>
</protein>
<dbReference type="SUPFAM" id="SSF111369">
    <property type="entry name" value="HlyD-like secretion proteins"/>
    <property type="match status" value="1"/>
</dbReference>
<feature type="transmembrane region" description="Helical" evidence="3">
    <location>
        <begin position="59"/>
        <end position="79"/>
    </location>
</feature>
<accession>A0A2Z5G4N7</accession>
<keyword evidence="3" id="KW-1133">Transmembrane helix</keyword>
<proteinExistence type="inferred from homology"/>
<dbReference type="Proteomes" id="UP000253606">
    <property type="component" value="Chromosome"/>
</dbReference>
<evidence type="ECO:0000256" key="1">
    <source>
        <dbReference type="ARBA" id="ARBA00009477"/>
    </source>
</evidence>
<dbReference type="InterPro" id="IPR006143">
    <property type="entry name" value="RND_pump_MFP"/>
</dbReference>
<dbReference type="KEGG" id="abas:ACPOL_4209"/>
<comment type="similarity">
    <text evidence="1">Belongs to the membrane fusion protein (MFP) (TC 8.A.1) family.</text>
</comment>
<dbReference type="InterPro" id="IPR058637">
    <property type="entry name" value="YknX-like_C"/>
</dbReference>
<dbReference type="Pfam" id="PF25954">
    <property type="entry name" value="Beta-barrel_RND_2"/>
    <property type="match status" value="1"/>
</dbReference>
<gene>
    <name evidence="8" type="ORF">ACPOL_4209</name>
</gene>
<dbReference type="PANTHER" id="PTHR30469:SF37">
    <property type="entry name" value="RAGD PROTEIN"/>
    <property type="match status" value="1"/>
</dbReference>
<dbReference type="Pfam" id="PF25876">
    <property type="entry name" value="HH_MFP_RND"/>
    <property type="match status" value="1"/>
</dbReference>
<dbReference type="Pfam" id="PF25917">
    <property type="entry name" value="BSH_RND"/>
    <property type="match status" value="1"/>
</dbReference>
<dbReference type="AlphaFoldDB" id="A0A2Z5G4N7"/>
<dbReference type="PANTHER" id="PTHR30469">
    <property type="entry name" value="MULTIDRUG RESISTANCE PROTEIN MDTA"/>
    <property type="match status" value="1"/>
</dbReference>
<evidence type="ECO:0000256" key="3">
    <source>
        <dbReference type="SAM" id="Phobius"/>
    </source>
</evidence>
<reference evidence="8 9" key="1">
    <citation type="journal article" date="2018" name="Front. Microbiol.">
        <title>Hydrolytic Capabilities as a Key to Environmental Success: Chitinolytic and Cellulolytic Acidobacteria From Acidic Sub-arctic Soils and Boreal Peatlands.</title>
        <authorList>
            <person name="Belova S.E."/>
            <person name="Ravin N.V."/>
            <person name="Pankratov T.A."/>
            <person name="Rakitin A.L."/>
            <person name="Ivanova A.A."/>
            <person name="Beletsky A.V."/>
            <person name="Mardanov A.V."/>
            <person name="Sinninghe Damste J.S."/>
            <person name="Dedysh S.N."/>
        </authorList>
    </citation>
    <scope>NUCLEOTIDE SEQUENCE [LARGE SCALE GENOMIC DNA]</scope>
    <source>
        <strain evidence="8 9">SBC82</strain>
    </source>
</reference>
<dbReference type="NCBIfam" id="TIGR01730">
    <property type="entry name" value="RND_mfp"/>
    <property type="match status" value="1"/>
</dbReference>
<dbReference type="InterPro" id="IPR058625">
    <property type="entry name" value="MdtA-like_BSH"/>
</dbReference>
<dbReference type="Gene3D" id="1.10.287.470">
    <property type="entry name" value="Helix hairpin bin"/>
    <property type="match status" value="1"/>
</dbReference>
<dbReference type="Pfam" id="PF25989">
    <property type="entry name" value="YknX_C"/>
    <property type="match status" value="1"/>
</dbReference>
<dbReference type="InterPro" id="IPR058624">
    <property type="entry name" value="MdtA-like_HH"/>
</dbReference>
<evidence type="ECO:0000256" key="2">
    <source>
        <dbReference type="SAM" id="MobiDB-lite"/>
    </source>
</evidence>
<feature type="region of interest" description="Disordered" evidence="2">
    <location>
        <begin position="1"/>
        <end position="20"/>
    </location>
</feature>
<dbReference type="Gene3D" id="2.40.30.170">
    <property type="match status" value="1"/>
</dbReference>
<feature type="domain" description="Multidrug resistance protein MdtA-like alpha-helical hairpin" evidence="4">
    <location>
        <begin position="164"/>
        <end position="224"/>
    </location>
</feature>
<organism evidence="8 9">
    <name type="scientific">Acidisarcina polymorpha</name>
    <dbReference type="NCBI Taxonomy" id="2211140"/>
    <lineage>
        <taxon>Bacteria</taxon>
        <taxon>Pseudomonadati</taxon>
        <taxon>Acidobacteriota</taxon>
        <taxon>Terriglobia</taxon>
        <taxon>Terriglobales</taxon>
        <taxon>Acidobacteriaceae</taxon>
        <taxon>Acidisarcina</taxon>
    </lineage>
</organism>
<evidence type="ECO:0000259" key="4">
    <source>
        <dbReference type="Pfam" id="PF25876"/>
    </source>
</evidence>
<feature type="domain" description="CusB-like beta-barrel" evidence="6">
    <location>
        <begin position="279"/>
        <end position="348"/>
    </location>
</feature>
<dbReference type="GO" id="GO:1990281">
    <property type="term" value="C:efflux pump complex"/>
    <property type="evidence" value="ECO:0007669"/>
    <property type="project" value="TreeGrafter"/>
</dbReference>